<reference evidence="8 9" key="1">
    <citation type="submission" date="2024-10" db="EMBL/GenBank/DDBJ databases">
        <title>The Natural Products Discovery Center: Release of the First 8490 Sequenced Strains for Exploring Actinobacteria Biosynthetic Diversity.</title>
        <authorList>
            <person name="Kalkreuter E."/>
            <person name="Kautsar S.A."/>
            <person name="Yang D."/>
            <person name="Bader C.D."/>
            <person name="Teijaro C.N."/>
            <person name="Fluegel L."/>
            <person name="Davis C.M."/>
            <person name="Simpson J.R."/>
            <person name="Lauterbach L."/>
            <person name="Steele A.D."/>
            <person name="Gui C."/>
            <person name="Meng S."/>
            <person name="Li G."/>
            <person name="Viehrig K."/>
            <person name="Ye F."/>
            <person name="Su P."/>
            <person name="Kiefer A.F."/>
            <person name="Nichols A."/>
            <person name="Cepeda A.J."/>
            <person name="Yan W."/>
            <person name="Fan B."/>
            <person name="Jiang Y."/>
            <person name="Adhikari A."/>
            <person name="Zheng C.-J."/>
            <person name="Schuster L."/>
            <person name="Cowan T.M."/>
            <person name="Smanski M.J."/>
            <person name="Chevrette M.G."/>
            <person name="De Carvalho L.P.S."/>
            <person name="Shen B."/>
        </authorList>
    </citation>
    <scope>NUCLEOTIDE SEQUENCE [LARGE SCALE GENOMIC DNA]</scope>
    <source>
        <strain evidence="8 9">NPDC003040</strain>
    </source>
</reference>
<dbReference type="InterPro" id="IPR002397">
    <property type="entry name" value="Cyt_P450_B"/>
</dbReference>
<dbReference type="InterPro" id="IPR001128">
    <property type="entry name" value="Cyt_P450"/>
</dbReference>
<evidence type="ECO:0000313" key="9">
    <source>
        <dbReference type="Proteomes" id="UP001601948"/>
    </source>
</evidence>
<comment type="caution">
    <text evidence="8">The sequence shown here is derived from an EMBL/GenBank/DDBJ whole genome shotgun (WGS) entry which is preliminary data.</text>
</comment>
<dbReference type="Proteomes" id="UP001601948">
    <property type="component" value="Unassembled WGS sequence"/>
</dbReference>
<dbReference type="PANTHER" id="PTHR46696:SF1">
    <property type="entry name" value="CYTOCHROME P450 YJIB-RELATED"/>
    <property type="match status" value="1"/>
</dbReference>
<keyword evidence="9" id="KW-1185">Reference proteome</keyword>
<dbReference type="CDD" id="cd11030">
    <property type="entry name" value="CYP105-like"/>
    <property type="match status" value="1"/>
</dbReference>
<keyword evidence="4 7" id="KW-0560">Oxidoreductase</keyword>
<evidence type="ECO:0000256" key="2">
    <source>
        <dbReference type="ARBA" id="ARBA00022617"/>
    </source>
</evidence>
<dbReference type="InterPro" id="IPR036396">
    <property type="entry name" value="Cyt_P450_sf"/>
</dbReference>
<evidence type="ECO:0000256" key="6">
    <source>
        <dbReference type="ARBA" id="ARBA00023033"/>
    </source>
</evidence>
<evidence type="ECO:0000313" key="8">
    <source>
        <dbReference type="EMBL" id="MFF3226946.1"/>
    </source>
</evidence>
<dbReference type="Gene3D" id="1.10.630.10">
    <property type="entry name" value="Cytochrome P450"/>
    <property type="match status" value="1"/>
</dbReference>
<dbReference type="PANTHER" id="PTHR46696">
    <property type="entry name" value="P450, PUTATIVE (EUROFUNG)-RELATED"/>
    <property type="match status" value="1"/>
</dbReference>
<organism evidence="8 9">
    <name type="scientific">Nocardia suismassiliense</name>
    <dbReference type="NCBI Taxonomy" id="2077092"/>
    <lineage>
        <taxon>Bacteria</taxon>
        <taxon>Bacillati</taxon>
        <taxon>Actinomycetota</taxon>
        <taxon>Actinomycetes</taxon>
        <taxon>Mycobacteriales</taxon>
        <taxon>Nocardiaceae</taxon>
        <taxon>Nocardia</taxon>
    </lineage>
</organism>
<dbReference type="SUPFAM" id="SSF48264">
    <property type="entry name" value="Cytochrome P450"/>
    <property type="match status" value="1"/>
</dbReference>
<name>A0ABW6R098_9NOCA</name>
<keyword evidence="5 7" id="KW-0408">Iron</keyword>
<dbReference type="PROSITE" id="PS00086">
    <property type="entry name" value="CYTOCHROME_P450"/>
    <property type="match status" value="1"/>
</dbReference>
<proteinExistence type="inferred from homology"/>
<accession>A0ABW6R098</accession>
<dbReference type="Pfam" id="PF00067">
    <property type="entry name" value="p450"/>
    <property type="match status" value="1"/>
</dbReference>
<dbReference type="GO" id="GO:0016491">
    <property type="term" value="F:oxidoreductase activity"/>
    <property type="evidence" value="ECO:0007669"/>
    <property type="project" value="UniProtKB-KW"/>
</dbReference>
<dbReference type="PRINTS" id="PR00359">
    <property type="entry name" value="BP450"/>
</dbReference>
<keyword evidence="2 7" id="KW-0349">Heme</keyword>
<evidence type="ECO:0000256" key="3">
    <source>
        <dbReference type="ARBA" id="ARBA00022723"/>
    </source>
</evidence>
<dbReference type="InterPro" id="IPR017972">
    <property type="entry name" value="Cyt_P450_CS"/>
</dbReference>
<dbReference type="PRINTS" id="PR00385">
    <property type="entry name" value="P450"/>
</dbReference>
<gene>
    <name evidence="8" type="ORF">ACFYV7_29410</name>
</gene>
<evidence type="ECO:0000256" key="5">
    <source>
        <dbReference type="ARBA" id="ARBA00023004"/>
    </source>
</evidence>
<dbReference type="EMBL" id="JBIAPI010000009">
    <property type="protein sequence ID" value="MFF3226946.1"/>
    <property type="molecule type" value="Genomic_DNA"/>
</dbReference>
<evidence type="ECO:0000256" key="7">
    <source>
        <dbReference type="RuleBase" id="RU000461"/>
    </source>
</evidence>
<protein>
    <submittedName>
        <fullName evidence="8">Cytochrome P450</fullName>
        <ecNumber evidence="8">1.14.-.-</ecNumber>
    </submittedName>
</protein>
<evidence type="ECO:0000256" key="4">
    <source>
        <dbReference type="ARBA" id="ARBA00023002"/>
    </source>
</evidence>
<dbReference type="RefSeq" id="WP_387722615.1">
    <property type="nucleotide sequence ID" value="NZ_JBIAPI010000009.1"/>
</dbReference>
<sequence length="404" mass="44908">MTTFESPATDQRFPLRRSCPFAPPPEYVALRAAGPLARMTLPSGRSAWVVTRFDEVQQVLADPRISADVTHPGYPQLTPEPDPEGEKVLPGEFFKMDQPEHGRYRRMLIPEFSVKRIKALRPGIQAMIDRLLDDMLANGAPADLAAAFALPVPSLGICQLLGIPYADHEFFQPRIRSRKMVTYEDVQVAIAEVLAYTDKAVSRAEEQPGDNLIGRMVTGRRATGELSHDELVGMVYQLLIAAHETTANMIQLGTLTLVRHPDQLAELRADPARWPNAVDELLRYHAIADGPTFARTAVADIDIGAETIRAGDAVFALCASANHDERAFDRPGDFDIHRNARKHLGFGYGAHQCLGQNLARAWLEIALETLFRRVPTLRPAIEIDDLPFKYDAAIFGLDEFPVTW</sequence>
<comment type="similarity">
    <text evidence="1 7">Belongs to the cytochrome P450 family.</text>
</comment>
<keyword evidence="6 7" id="KW-0503">Monooxygenase</keyword>
<keyword evidence="3 7" id="KW-0479">Metal-binding</keyword>
<dbReference type="EC" id="1.14.-.-" evidence="8"/>
<evidence type="ECO:0000256" key="1">
    <source>
        <dbReference type="ARBA" id="ARBA00010617"/>
    </source>
</evidence>